<dbReference type="Proteomes" id="UP000196102">
    <property type="component" value="Unassembled WGS sequence"/>
</dbReference>
<sequence>MALKNNRHIYIGLGTMALLMGGAFWAFRLSKSSSKFRTYKHKGIAVDFSVFDSPDIPGSGNCMDRRLIVMLHNLSVKTNYPIFSWINSGARSDAHNRKVGGARNSSHKMPACKAVDIRASSRTIRNKLVLAARDVGFKRIGVGNTFVHLDVDEGKSQYVAWGYPSGTAAAVNPFV</sequence>
<reference evidence="4" key="1">
    <citation type="journal article" date="2017" name="Proc. Natl. Acad. Sci. U.S.A.">
        <title>Simulation of Deepwater Horizon oil plume reveals substrate specialization within a complex community of hydrocarbon-degraders.</title>
        <authorList>
            <person name="Hu P."/>
            <person name="Dubinsky E.A."/>
            <person name="Probst A.J."/>
            <person name="Wang J."/>
            <person name="Sieber C.M.K."/>
            <person name="Tom L.M."/>
            <person name="Gardinali P."/>
            <person name="Banfield J.F."/>
            <person name="Atlas R.M."/>
            <person name="Andersen G.L."/>
        </authorList>
    </citation>
    <scope>NUCLEOTIDE SEQUENCE [LARGE SCALE GENOMIC DNA]</scope>
</reference>
<dbReference type="InterPro" id="IPR009045">
    <property type="entry name" value="Zn_M74/Hedgehog-like"/>
</dbReference>
<comment type="caution">
    <text evidence="3">The sequence shown here is derived from an EMBL/GenBank/DDBJ whole genome shotgun (WGS) entry which is preliminary data.</text>
</comment>
<evidence type="ECO:0000313" key="4">
    <source>
        <dbReference type="Proteomes" id="UP000196102"/>
    </source>
</evidence>
<dbReference type="Pfam" id="PF08291">
    <property type="entry name" value="Peptidase_M15_3"/>
    <property type="match status" value="1"/>
</dbReference>
<keyword evidence="1" id="KW-0472">Membrane</keyword>
<organism evidence="3 4">
    <name type="scientific">Nonlabens dokdonensis</name>
    <dbReference type="NCBI Taxonomy" id="328515"/>
    <lineage>
        <taxon>Bacteria</taxon>
        <taxon>Pseudomonadati</taxon>
        <taxon>Bacteroidota</taxon>
        <taxon>Flavobacteriia</taxon>
        <taxon>Flavobacteriales</taxon>
        <taxon>Flavobacteriaceae</taxon>
        <taxon>Nonlabens</taxon>
    </lineage>
</organism>
<dbReference type="InterPro" id="IPR013230">
    <property type="entry name" value="Peptidase_M15A_C"/>
</dbReference>
<evidence type="ECO:0000259" key="2">
    <source>
        <dbReference type="Pfam" id="PF08291"/>
    </source>
</evidence>
<protein>
    <submittedName>
        <fullName evidence="3">Peptidase M15</fullName>
    </submittedName>
</protein>
<keyword evidence="1" id="KW-0812">Transmembrane</keyword>
<dbReference type="EMBL" id="MAAX01000189">
    <property type="protein sequence ID" value="OUS10805.1"/>
    <property type="molecule type" value="Genomic_DNA"/>
</dbReference>
<feature type="transmembrane region" description="Helical" evidence="1">
    <location>
        <begin position="9"/>
        <end position="27"/>
    </location>
</feature>
<accession>A0A1Z8AKD1</accession>
<evidence type="ECO:0000313" key="3">
    <source>
        <dbReference type="EMBL" id="OUS10805.1"/>
    </source>
</evidence>
<keyword evidence="1" id="KW-1133">Transmembrane helix</keyword>
<feature type="domain" description="Peptidase M15A C-terminal" evidence="2">
    <location>
        <begin position="78"/>
        <end position="150"/>
    </location>
</feature>
<name>A0A1Z8AKD1_9FLAO</name>
<proteinExistence type="predicted"/>
<dbReference type="RefSeq" id="WP_303687782.1">
    <property type="nucleotide sequence ID" value="NZ_MAAX01000189.1"/>
</dbReference>
<dbReference type="Gene3D" id="3.30.1380.10">
    <property type="match status" value="1"/>
</dbReference>
<dbReference type="SUPFAM" id="SSF55166">
    <property type="entry name" value="Hedgehog/DD-peptidase"/>
    <property type="match status" value="1"/>
</dbReference>
<gene>
    <name evidence="3" type="ORF">A9Q93_12490</name>
</gene>
<dbReference type="AlphaFoldDB" id="A0A1Z8AKD1"/>
<evidence type="ECO:0000256" key="1">
    <source>
        <dbReference type="SAM" id="Phobius"/>
    </source>
</evidence>